<sequence>MTGGDVIGLVSAAALLLAAAGLSKIVSRHAGRSALVTARIPGAQRLSGALTARLAGVLELSAGTAAILIGGRLGAALIAVSFAVLAAMSIRMMAVAAGQDCTCFGRPTEVTHWHTAVNLGFAVIGVAAVIRPPGTVLGEFSRHSPTAAALVLGAGVLAYLGYLLMTALPELLRAASQVEVLR</sequence>
<accession>A0ABU2JCN1</accession>
<organism evidence="7 8">
    <name type="scientific">Jatrophihabitans lederbergiae</name>
    <dbReference type="NCBI Taxonomy" id="3075547"/>
    <lineage>
        <taxon>Bacteria</taxon>
        <taxon>Bacillati</taxon>
        <taxon>Actinomycetota</taxon>
        <taxon>Actinomycetes</taxon>
        <taxon>Jatrophihabitantales</taxon>
        <taxon>Jatrophihabitantaceae</taxon>
        <taxon>Jatrophihabitans</taxon>
    </lineage>
</organism>
<evidence type="ECO:0000313" key="8">
    <source>
        <dbReference type="Proteomes" id="UP001183176"/>
    </source>
</evidence>
<evidence type="ECO:0000256" key="2">
    <source>
        <dbReference type="ARBA" id="ARBA00022692"/>
    </source>
</evidence>
<feature type="transmembrane region" description="Helical" evidence="5">
    <location>
        <begin position="75"/>
        <end position="98"/>
    </location>
</feature>
<feature type="transmembrane region" description="Helical" evidence="5">
    <location>
        <begin position="6"/>
        <end position="26"/>
    </location>
</feature>
<dbReference type="RefSeq" id="WP_311423888.1">
    <property type="nucleotide sequence ID" value="NZ_JAVREH010000021.1"/>
</dbReference>
<feature type="transmembrane region" description="Helical" evidence="5">
    <location>
        <begin position="150"/>
        <end position="172"/>
    </location>
</feature>
<dbReference type="EMBL" id="JAVREH010000021">
    <property type="protein sequence ID" value="MDT0262739.1"/>
    <property type="molecule type" value="Genomic_DNA"/>
</dbReference>
<keyword evidence="2 5" id="KW-0812">Transmembrane</keyword>
<dbReference type="InterPro" id="IPR009908">
    <property type="entry name" value="Methylamine_util_MauE"/>
</dbReference>
<keyword evidence="8" id="KW-1185">Reference proteome</keyword>
<evidence type="ECO:0000313" key="7">
    <source>
        <dbReference type="EMBL" id="MDT0262739.1"/>
    </source>
</evidence>
<name>A0ABU2JCN1_9ACTN</name>
<evidence type="ECO:0000256" key="1">
    <source>
        <dbReference type="ARBA" id="ARBA00004141"/>
    </source>
</evidence>
<dbReference type="Proteomes" id="UP001183176">
    <property type="component" value="Unassembled WGS sequence"/>
</dbReference>
<keyword evidence="4 5" id="KW-0472">Membrane</keyword>
<dbReference type="Pfam" id="PF07291">
    <property type="entry name" value="MauE"/>
    <property type="match status" value="1"/>
</dbReference>
<evidence type="ECO:0000259" key="6">
    <source>
        <dbReference type="Pfam" id="PF07291"/>
    </source>
</evidence>
<comment type="caution">
    <text evidence="7">The sequence shown here is derived from an EMBL/GenBank/DDBJ whole genome shotgun (WGS) entry which is preliminary data.</text>
</comment>
<reference evidence="8" key="1">
    <citation type="submission" date="2023-07" db="EMBL/GenBank/DDBJ databases">
        <title>30 novel species of actinomycetes from the DSMZ collection.</title>
        <authorList>
            <person name="Nouioui I."/>
        </authorList>
    </citation>
    <scope>NUCLEOTIDE SEQUENCE [LARGE SCALE GENOMIC DNA]</scope>
    <source>
        <strain evidence="8">DSM 44399</strain>
    </source>
</reference>
<proteinExistence type="predicted"/>
<protein>
    <recommendedName>
        <fullName evidence="6">Methylamine utilisation protein MauE domain-containing protein</fullName>
    </recommendedName>
</protein>
<feature type="transmembrane region" description="Helical" evidence="5">
    <location>
        <begin position="46"/>
        <end position="69"/>
    </location>
</feature>
<evidence type="ECO:0000256" key="5">
    <source>
        <dbReference type="SAM" id="Phobius"/>
    </source>
</evidence>
<feature type="domain" description="Methylamine utilisation protein MauE" evidence="6">
    <location>
        <begin position="12"/>
        <end position="129"/>
    </location>
</feature>
<evidence type="ECO:0000256" key="4">
    <source>
        <dbReference type="ARBA" id="ARBA00023136"/>
    </source>
</evidence>
<gene>
    <name evidence="7" type="ORF">RM423_15185</name>
</gene>
<evidence type="ECO:0000256" key="3">
    <source>
        <dbReference type="ARBA" id="ARBA00022989"/>
    </source>
</evidence>
<comment type="subcellular location">
    <subcellularLocation>
        <location evidence="1">Membrane</location>
        <topology evidence="1">Multi-pass membrane protein</topology>
    </subcellularLocation>
</comment>
<keyword evidence="3 5" id="KW-1133">Transmembrane helix</keyword>
<feature type="transmembrane region" description="Helical" evidence="5">
    <location>
        <begin position="110"/>
        <end position="130"/>
    </location>
</feature>